<gene>
    <name evidence="1" type="ORF">I7I53_04228</name>
</gene>
<proteinExistence type="predicted"/>
<dbReference type="VEuPathDB" id="FungiDB:I7I53_04228"/>
<protein>
    <submittedName>
        <fullName evidence="1">Uncharacterized protein</fullName>
    </submittedName>
</protein>
<dbReference type="AlphaFoldDB" id="A0A8A1LP89"/>
<reference evidence="1" key="1">
    <citation type="submission" date="2021-01" db="EMBL/GenBank/DDBJ databases">
        <title>Chromosome-level genome assembly of a human fungal pathogen reveals clustering of transcriptionally co-regulated genes.</title>
        <authorList>
            <person name="Voorhies M."/>
            <person name="Cohen S."/>
            <person name="Shea T.P."/>
            <person name="Petrus S."/>
            <person name="Munoz J.F."/>
            <person name="Poplawski S."/>
            <person name="Goldman W.E."/>
            <person name="Michael T."/>
            <person name="Cuomo C.A."/>
            <person name="Sil A."/>
            <person name="Beyhan S."/>
        </authorList>
    </citation>
    <scope>NUCLEOTIDE SEQUENCE</scope>
    <source>
        <strain evidence="1">H88</strain>
    </source>
</reference>
<name>A0A8A1LP89_AJEC8</name>
<organism evidence="1 2">
    <name type="scientific">Ajellomyces capsulatus (strain H88)</name>
    <name type="common">Darling's disease fungus</name>
    <name type="synonym">Histoplasma capsulatum</name>
    <dbReference type="NCBI Taxonomy" id="544711"/>
    <lineage>
        <taxon>Eukaryota</taxon>
        <taxon>Fungi</taxon>
        <taxon>Dikarya</taxon>
        <taxon>Ascomycota</taxon>
        <taxon>Pezizomycotina</taxon>
        <taxon>Eurotiomycetes</taxon>
        <taxon>Eurotiomycetidae</taxon>
        <taxon>Onygenales</taxon>
        <taxon>Ajellomycetaceae</taxon>
        <taxon>Histoplasma</taxon>
    </lineage>
</organism>
<dbReference type="EMBL" id="CP069106">
    <property type="protein sequence ID" value="QSS56108.1"/>
    <property type="molecule type" value="Genomic_DNA"/>
</dbReference>
<sequence>MIKQLLTAWTPEQNLILMMARFCQWRGKLPVAKRRKGFSMSQNCLMSSKRNFLKSKRLMKTAPRTSVTQYLQQKILGFWTSPFVTVRRARDQ</sequence>
<dbReference type="Proteomes" id="UP000663419">
    <property type="component" value="Chromosome 5"/>
</dbReference>
<accession>A0A8A1LP89</accession>
<evidence type="ECO:0000313" key="2">
    <source>
        <dbReference type="Proteomes" id="UP000663419"/>
    </source>
</evidence>
<evidence type="ECO:0000313" key="1">
    <source>
        <dbReference type="EMBL" id="QSS56108.1"/>
    </source>
</evidence>